<keyword evidence="2" id="KW-0732">Signal</keyword>
<dbReference type="PANTHER" id="PTHR42776:SF27">
    <property type="entry name" value="DIPEPTIDYL PEPTIDASE FAMILY MEMBER 6"/>
    <property type="match status" value="1"/>
</dbReference>
<dbReference type="Gene3D" id="3.40.50.1820">
    <property type="entry name" value="alpha/beta hydrolase"/>
    <property type="match status" value="1"/>
</dbReference>
<feature type="chain" id="PRO_5018568529" evidence="2">
    <location>
        <begin position="28"/>
        <end position="663"/>
    </location>
</feature>
<evidence type="ECO:0000256" key="1">
    <source>
        <dbReference type="ARBA" id="ARBA00022801"/>
    </source>
</evidence>
<dbReference type="SUPFAM" id="SSF50993">
    <property type="entry name" value="Peptidase/esterase 'gauge' domain"/>
    <property type="match status" value="1"/>
</dbReference>
<dbReference type="SUPFAM" id="SSF53474">
    <property type="entry name" value="alpha/beta-Hydrolases"/>
    <property type="match status" value="1"/>
</dbReference>
<dbReference type="InterPro" id="IPR029058">
    <property type="entry name" value="AB_hydrolase_fold"/>
</dbReference>
<dbReference type="InterPro" id="IPR001375">
    <property type="entry name" value="Peptidase_S9_cat"/>
</dbReference>
<sequence length="663" mass="73399">MTRTTMAGRLRRMAAALFGAMTWAAAAAPPTAADYARWPEVRSLVVSPDNTHAAMLVQSKEGRAALATVDLTKQAAPKIIAAYSDVDVVRVHWINNKRLVYVAHEPGPRIFSDKWGTFAIDHDGEDGRMIITGRSDTDAETGSSIKYRLLTRVWRLLRPVRDGSDDIYAVRYSETVNRGYVPVAVSRLDTRTGRARTVSDGQPDNADSWLFDASGRLAVVTTDERPRRRLWWQPAAGEPWKVVREWESYGEGGLWPEVLERDGTLIVSARAERDTTAIYTFDLRKGVLDKEPLVGVNGYDVDDVRFDHKAQQAVGVAFDAERRTTVWFDEGLAKAQATVDKALPPGRSNTLLCGDCVGATRYVVHSTSDRQPGEYHVYDVAARSLRVLAVSRPWIDETTQGRRSYHRVPARDGLPLPVVVTHPASVPAGQAAPTVLLVHGGPWAPGAGLDWEPEPQFLAGLGYRVLQVSFRGTTGLGWKHFRASWGEYGLSMQDDLEDALLWAVKQGLTDPGRVCIYGASYGGYAALMGPVRHPERYRCAVSHVGVTDLSLLFSWNWSDIPAAARGHDLKLLIGDPERDADKLKRQSPVTRVSEIKVPVLVASGRLDERVTPEHANRFVSAARQAGVEVERIDYDEGHGFSRPESETDFWNRLAAFLGRHLKP</sequence>
<dbReference type="EMBL" id="SACT01000003">
    <property type="protein sequence ID" value="RVT51731.1"/>
    <property type="molecule type" value="Genomic_DNA"/>
</dbReference>
<gene>
    <name evidence="4" type="ORF">ENE75_13055</name>
</gene>
<reference evidence="4 5" key="1">
    <citation type="submission" date="2019-01" db="EMBL/GenBank/DDBJ databases">
        <authorList>
            <person name="Chen W.-M."/>
        </authorList>
    </citation>
    <scope>NUCLEOTIDE SEQUENCE [LARGE SCALE GENOMIC DNA]</scope>
    <source>
        <strain evidence="4 5">ICH-3</strain>
    </source>
</reference>
<evidence type="ECO:0000259" key="3">
    <source>
        <dbReference type="Pfam" id="PF00326"/>
    </source>
</evidence>
<feature type="domain" description="Peptidase S9 prolyl oligopeptidase catalytic" evidence="3">
    <location>
        <begin position="454"/>
        <end position="662"/>
    </location>
</feature>
<proteinExistence type="predicted"/>
<dbReference type="AlphaFoldDB" id="A0A3S2U963"/>
<dbReference type="GO" id="GO:0004252">
    <property type="term" value="F:serine-type endopeptidase activity"/>
    <property type="evidence" value="ECO:0007669"/>
    <property type="project" value="TreeGrafter"/>
</dbReference>
<evidence type="ECO:0000256" key="2">
    <source>
        <dbReference type="SAM" id="SignalP"/>
    </source>
</evidence>
<organism evidence="4 5">
    <name type="scientific">Rubrivivax albus</name>
    <dbReference type="NCBI Taxonomy" id="2499835"/>
    <lineage>
        <taxon>Bacteria</taxon>
        <taxon>Pseudomonadati</taxon>
        <taxon>Pseudomonadota</taxon>
        <taxon>Betaproteobacteria</taxon>
        <taxon>Burkholderiales</taxon>
        <taxon>Sphaerotilaceae</taxon>
        <taxon>Rubrivivax</taxon>
    </lineage>
</organism>
<keyword evidence="5" id="KW-1185">Reference proteome</keyword>
<evidence type="ECO:0000313" key="5">
    <source>
        <dbReference type="Proteomes" id="UP000288178"/>
    </source>
</evidence>
<accession>A0A3S2U963</accession>
<evidence type="ECO:0000313" key="4">
    <source>
        <dbReference type="EMBL" id="RVT51731.1"/>
    </source>
</evidence>
<dbReference type="GO" id="GO:0006508">
    <property type="term" value="P:proteolysis"/>
    <property type="evidence" value="ECO:0007669"/>
    <property type="project" value="InterPro"/>
</dbReference>
<dbReference type="PANTHER" id="PTHR42776">
    <property type="entry name" value="SERINE PEPTIDASE S9 FAMILY MEMBER"/>
    <property type="match status" value="1"/>
</dbReference>
<dbReference type="Proteomes" id="UP000288178">
    <property type="component" value="Unassembled WGS sequence"/>
</dbReference>
<keyword evidence="1" id="KW-0378">Hydrolase</keyword>
<protein>
    <submittedName>
        <fullName evidence="4">S9 family peptidase</fullName>
    </submittedName>
</protein>
<comment type="caution">
    <text evidence="4">The sequence shown here is derived from an EMBL/GenBank/DDBJ whole genome shotgun (WGS) entry which is preliminary data.</text>
</comment>
<dbReference type="Pfam" id="PF00326">
    <property type="entry name" value="Peptidase_S9"/>
    <property type="match status" value="1"/>
</dbReference>
<name>A0A3S2U963_9BURK</name>
<feature type="signal peptide" evidence="2">
    <location>
        <begin position="1"/>
        <end position="27"/>
    </location>
</feature>